<evidence type="ECO:0000256" key="1">
    <source>
        <dbReference type="SAM" id="Phobius"/>
    </source>
</evidence>
<accession>A0A2X4WFH8</accession>
<keyword evidence="1" id="KW-0812">Transmembrane</keyword>
<name>A0A2X4WFH8_LEDLE</name>
<sequence>MTAESSPLLIAKGFYIFLDYGMTYVLIVIFDSKR</sequence>
<dbReference type="AlphaFoldDB" id="A0A2X4WFH8"/>
<keyword evidence="3" id="KW-1185">Reference proteome</keyword>
<dbReference type="EMBL" id="LS483476">
    <property type="protein sequence ID" value="SQI63497.1"/>
    <property type="molecule type" value="Genomic_DNA"/>
</dbReference>
<organism evidence="2 3">
    <name type="scientific">Lederbergia lenta</name>
    <name type="common">Bacillus lentus</name>
    <dbReference type="NCBI Taxonomy" id="1467"/>
    <lineage>
        <taxon>Bacteria</taxon>
        <taxon>Bacillati</taxon>
        <taxon>Bacillota</taxon>
        <taxon>Bacilli</taxon>
        <taxon>Bacillales</taxon>
        <taxon>Bacillaceae</taxon>
        <taxon>Lederbergia</taxon>
    </lineage>
</organism>
<proteinExistence type="predicted"/>
<keyword evidence="1" id="KW-0472">Membrane</keyword>
<dbReference type="Proteomes" id="UP000249134">
    <property type="component" value="Chromosome 1"/>
</dbReference>
<protein>
    <submittedName>
        <fullName evidence="2">Uncharacterized protein</fullName>
    </submittedName>
</protein>
<evidence type="ECO:0000313" key="3">
    <source>
        <dbReference type="Proteomes" id="UP000249134"/>
    </source>
</evidence>
<keyword evidence="1" id="KW-1133">Transmembrane helix</keyword>
<dbReference type="KEGG" id="blen:NCTC4824_04144"/>
<reference evidence="2 3" key="1">
    <citation type="submission" date="2018-06" db="EMBL/GenBank/DDBJ databases">
        <authorList>
            <consortium name="Pathogen Informatics"/>
            <person name="Doyle S."/>
        </authorList>
    </citation>
    <scope>NUCLEOTIDE SEQUENCE [LARGE SCALE GENOMIC DNA]</scope>
    <source>
        <strain evidence="2 3">NCTC4824</strain>
    </source>
</reference>
<gene>
    <name evidence="2" type="ORF">NCTC4824_04144</name>
</gene>
<evidence type="ECO:0000313" key="2">
    <source>
        <dbReference type="EMBL" id="SQI63497.1"/>
    </source>
</evidence>
<feature type="transmembrane region" description="Helical" evidence="1">
    <location>
        <begin position="12"/>
        <end position="30"/>
    </location>
</feature>